<evidence type="ECO:0000259" key="2">
    <source>
        <dbReference type="Pfam" id="PF17648"/>
    </source>
</evidence>
<keyword evidence="4" id="KW-1185">Reference proteome</keyword>
<dbReference type="InterPro" id="IPR048273">
    <property type="entry name" value="Luciferase"/>
</dbReference>
<protein>
    <recommendedName>
        <fullName evidence="2">Luciferase domain-containing protein</fullName>
    </recommendedName>
</protein>
<proteinExistence type="predicted"/>
<accession>A0A6A6EUC6</accession>
<name>A0A6A6EUC6_9PEZI</name>
<dbReference type="PANTHER" id="PTHR38695">
    <property type="entry name" value="AMINO ACID PERMEASE_ SLC12A DOMAIN-CONTAINING PROTEIN"/>
    <property type="match status" value="1"/>
</dbReference>
<organism evidence="3 4">
    <name type="scientific">Zopfia rhizophila CBS 207.26</name>
    <dbReference type="NCBI Taxonomy" id="1314779"/>
    <lineage>
        <taxon>Eukaryota</taxon>
        <taxon>Fungi</taxon>
        <taxon>Dikarya</taxon>
        <taxon>Ascomycota</taxon>
        <taxon>Pezizomycotina</taxon>
        <taxon>Dothideomycetes</taxon>
        <taxon>Dothideomycetes incertae sedis</taxon>
        <taxon>Zopfiaceae</taxon>
        <taxon>Zopfia</taxon>
    </lineage>
</organism>
<feature type="domain" description="Luciferase" evidence="2">
    <location>
        <begin position="185"/>
        <end position="249"/>
    </location>
</feature>
<reference evidence="3" key="1">
    <citation type="journal article" date="2020" name="Stud. Mycol.">
        <title>101 Dothideomycetes genomes: a test case for predicting lifestyles and emergence of pathogens.</title>
        <authorList>
            <person name="Haridas S."/>
            <person name="Albert R."/>
            <person name="Binder M."/>
            <person name="Bloem J."/>
            <person name="Labutti K."/>
            <person name="Salamov A."/>
            <person name="Andreopoulos B."/>
            <person name="Baker S."/>
            <person name="Barry K."/>
            <person name="Bills G."/>
            <person name="Bluhm B."/>
            <person name="Cannon C."/>
            <person name="Castanera R."/>
            <person name="Culley D."/>
            <person name="Daum C."/>
            <person name="Ezra D."/>
            <person name="Gonzalez J."/>
            <person name="Henrissat B."/>
            <person name="Kuo A."/>
            <person name="Liang C."/>
            <person name="Lipzen A."/>
            <person name="Lutzoni F."/>
            <person name="Magnuson J."/>
            <person name="Mondo S."/>
            <person name="Nolan M."/>
            <person name="Ohm R."/>
            <person name="Pangilinan J."/>
            <person name="Park H.-J."/>
            <person name="Ramirez L."/>
            <person name="Alfaro M."/>
            <person name="Sun H."/>
            <person name="Tritt A."/>
            <person name="Yoshinaga Y."/>
            <person name="Zwiers L.-H."/>
            <person name="Turgeon B."/>
            <person name="Goodwin S."/>
            <person name="Spatafora J."/>
            <person name="Crous P."/>
            <person name="Grigoriev I."/>
        </authorList>
    </citation>
    <scope>NUCLEOTIDE SEQUENCE</scope>
    <source>
        <strain evidence="3">CBS 207.26</strain>
    </source>
</reference>
<gene>
    <name evidence="3" type="ORF">K469DRAFT_691222</name>
</gene>
<dbReference type="InterPro" id="IPR040841">
    <property type="entry name" value="Luciferase_dom"/>
</dbReference>
<sequence>MDNRPFVKGSPDRYQSAWNQRTQVFCVQLLGGFTLGSLLLLPVIYYLIDFKRWRALGTGGTPPTFRGYVKIKRWGYYNLWRRNDLKDVSMLPTNGPAYLNHDLVPCRSGRRPTMTQWALPQRQWPEPITSEALERLNNLMKDFAAKHVKYLRHGPSKTEGGTGPAIYVLPDVKHINPLASKIFYEVAHVHPSDHSLHVYLSALDARLVIQQGWGRRFPIDWLAPASWIMVYAPRDEGDLEVIERIVKAAGLFATGGDLGESDSLD</sequence>
<dbReference type="EMBL" id="ML994613">
    <property type="protein sequence ID" value="KAF2193700.1"/>
    <property type="molecule type" value="Genomic_DNA"/>
</dbReference>
<feature type="transmembrane region" description="Helical" evidence="1">
    <location>
        <begin position="27"/>
        <end position="48"/>
    </location>
</feature>
<evidence type="ECO:0000313" key="4">
    <source>
        <dbReference type="Proteomes" id="UP000800200"/>
    </source>
</evidence>
<keyword evidence="1" id="KW-0812">Transmembrane</keyword>
<evidence type="ECO:0000256" key="1">
    <source>
        <dbReference type="SAM" id="Phobius"/>
    </source>
</evidence>
<keyword evidence="1" id="KW-0472">Membrane</keyword>
<keyword evidence="1" id="KW-1133">Transmembrane helix</keyword>
<dbReference type="Pfam" id="PF17648">
    <property type="entry name" value="Luciferase"/>
    <property type="match status" value="1"/>
</dbReference>
<dbReference type="OrthoDB" id="5358398at2759"/>
<dbReference type="PANTHER" id="PTHR38695:SF1">
    <property type="entry name" value="AMINO ACID PERMEASE_ SLC12A DOMAIN-CONTAINING PROTEIN"/>
    <property type="match status" value="1"/>
</dbReference>
<dbReference type="Proteomes" id="UP000800200">
    <property type="component" value="Unassembled WGS sequence"/>
</dbReference>
<evidence type="ECO:0000313" key="3">
    <source>
        <dbReference type="EMBL" id="KAF2193700.1"/>
    </source>
</evidence>
<dbReference type="AlphaFoldDB" id="A0A6A6EUC6"/>